<evidence type="ECO:0000313" key="17">
    <source>
        <dbReference type="EMBL" id="CAD6195583.1"/>
    </source>
</evidence>
<proteinExistence type="inferred from homology"/>
<dbReference type="GO" id="GO:0006281">
    <property type="term" value="P:DNA repair"/>
    <property type="evidence" value="ECO:0007669"/>
    <property type="project" value="UniProtKB-KW"/>
</dbReference>
<reference evidence="17" key="1">
    <citation type="submission" date="2020-10" db="EMBL/GenBank/DDBJ databases">
        <authorList>
            <person name="Kikuchi T."/>
        </authorList>
    </citation>
    <scope>NUCLEOTIDE SEQUENCE</scope>
    <source>
        <strain evidence="17">NKZ352</strain>
    </source>
</reference>
<keyword evidence="11" id="KW-0067">ATP-binding</keyword>
<dbReference type="GO" id="GO:0006310">
    <property type="term" value="P:DNA recombination"/>
    <property type="evidence" value="ECO:0007669"/>
    <property type="project" value="UniProtKB-KW"/>
</dbReference>
<dbReference type="GO" id="GO:0005524">
    <property type="term" value="F:ATP binding"/>
    <property type="evidence" value="ECO:0007669"/>
    <property type="project" value="UniProtKB-KW"/>
</dbReference>
<feature type="domain" description="DNA helicase Pif1-like 2B" evidence="15">
    <location>
        <begin position="484"/>
        <end position="522"/>
    </location>
</feature>
<dbReference type="Pfam" id="PF04161">
    <property type="entry name" value="Arv1"/>
    <property type="match status" value="1"/>
</dbReference>
<feature type="compositionally biased region" description="Polar residues" evidence="13">
    <location>
        <begin position="172"/>
        <end position="181"/>
    </location>
</feature>
<evidence type="ECO:0000256" key="12">
    <source>
        <dbReference type="RuleBase" id="RU368065"/>
    </source>
</evidence>
<feature type="transmembrane region" description="Helical" evidence="12">
    <location>
        <begin position="763"/>
        <end position="785"/>
    </location>
</feature>
<dbReference type="GO" id="GO:0097036">
    <property type="term" value="P:regulation of plasma membrane sterol distribution"/>
    <property type="evidence" value="ECO:0007669"/>
    <property type="project" value="UniProtKB-UniRule"/>
</dbReference>
<keyword evidence="5 12" id="KW-0256">Endoplasmic reticulum</keyword>
<evidence type="ECO:0000256" key="11">
    <source>
        <dbReference type="RuleBase" id="RU363044"/>
    </source>
</evidence>
<dbReference type="InterPro" id="IPR051055">
    <property type="entry name" value="PIF1_helicase"/>
</dbReference>
<comment type="similarity">
    <text evidence="2 12">Belongs to the ARV1 family.</text>
</comment>
<evidence type="ECO:0000256" key="10">
    <source>
        <dbReference type="ARBA" id="ARBA00023242"/>
    </source>
</evidence>
<dbReference type="InterPro" id="IPR010285">
    <property type="entry name" value="DNA_helicase_pif1-like_DEAD"/>
</dbReference>
<dbReference type="OrthoDB" id="272985at2759"/>
<feature type="region of interest" description="Disordered" evidence="13">
    <location>
        <begin position="151"/>
        <end position="195"/>
    </location>
</feature>
<dbReference type="EMBL" id="CAJGYM010000057">
    <property type="protein sequence ID" value="CAD6195583.1"/>
    <property type="molecule type" value="Genomic_DNA"/>
</dbReference>
<dbReference type="Pfam" id="PF25344">
    <property type="entry name" value="PH_LRR1"/>
    <property type="match status" value="1"/>
</dbReference>
<comment type="function">
    <text evidence="12">Mediator of sterol homeostasis involved in sterol uptake, trafficking and distribution into membranes.</text>
</comment>
<keyword evidence="11" id="KW-0227">DNA damage</keyword>
<dbReference type="Pfam" id="PF21530">
    <property type="entry name" value="Pif1_2B_dom"/>
    <property type="match status" value="1"/>
</dbReference>
<evidence type="ECO:0000259" key="15">
    <source>
        <dbReference type="Pfam" id="PF21530"/>
    </source>
</evidence>
<dbReference type="PANTHER" id="PTHR47642">
    <property type="entry name" value="ATP-DEPENDENT DNA HELICASE"/>
    <property type="match status" value="1"/>
</dbReference>
<dbReference type="InterPro" id="IPR027417">
    <property type="entry name" value="P-loop_NTPase"/>
</dbReference>
<dbReference type="GO" id="GO:0016125">
    <property type="term" value="P:sterol metabolic process"/>
    <property type="evidence" value="ECO:0007669"/>
    <property type="project" value="UniProtKB-UniRule"/>
</dbReference>
<evidence type="ECO:0000256" key="8">
    <source>
        <dbReference type="ARBA" id="ARBA00023098"/>
    </source>
</evidence>
<sequence length="875" mass="97131">MNSESPSNCNYCYSLECSVRVEPSTLEAKKMTVSAKTAIVSIGRNSNRQILLQVELINCRSVGQPVMASYLLADAVLHQQLVTQGKASVEIPSRHLVIRMSNCPPRKLNVFIKSLQAKLDILRAENGGPLKTPVSRANLLSGLPKIRRLRGVATGKSPMASGSYSKKDVGPRTSSGTSSAPSPVRRPLTSTNGGLKRLHSFPLLKTATSLTPLTSIAEEPNVSSDRFELSPEQKNVVRLVVQLKQNVFFTGSAGTGKSLILRRIIEMLPAQTTFITAATGVAACQLGGVTLHSFAGIGVARGSPDDCLRMALAQKHVVQQWKKCCHLIIDEISMIDEDYFSKLDYVAREIRNKTDLPFGGIQLIITGDFLQLPPVSKGEPSFCFESPAWRNCIQKTVLLKQVRRQDDVQFIKILQKIRLGECDTASESILKATSSNVFSEVLPTRLCTHTNDSQAINISNLNKLEGNEKNFLAIDDGQIPESLQSIAPKHLVLKVGAQVMLTKNIDLFRGLSNGSRGSLVRFSEEEGNPVIHFAATSEEVEIRRVKFQVRVPGSEISLTRRQLPLQLAWAISIHKSQGLTLDAVEMSLSRIFAPGQAYVALSRARSLSAIKVLDFDASCVRANAKVVDFYSSLIDETTQNENSPREDFIVRKQGSYVCVNCLCESETLYQKYSADGIKLTECKKCGQTVDKYIEFDSVLVVVHLILQYIEAYRHLLCNVRLKKPFRLGVLFLFCHSYDKWIRERTISGDKQIYELEMIFYESVLSSILELGAFVGVVLLFDVFIACLQQRSIQIGNVIYSTLFGFYGNVAVVLSIVFRLSNQSSYRMVVQIFLFVSHVQVQRVLFPRVPIFVNALVISAAHYISSVVSQFVPRML</sequence>
<keyword evidence="8 12" id="KW-0443">Lipid metabolism</keyword>
<dbReference type="PANTHER" id="PTHR47642:SF7">
    <property type="entry name" value="ATP-DEPENDENT DNA HELICASE PIF1"/>
    <property type="match status" value="1"/>
</dbReference>
<dbReference type="AlphaFoldDB" id="A0A8S1HG80"/>
<organism evidence="17 18">
    <name type="scientific">Caenorhabditis auriculariae</name>
    <dbReference type="NCBI Taxonomy" id="2777116"/>
    <lineage>
        <taxon>Eukaryota</taxon>
        <taxon>Metazoa</taxon>
        <taxon>Ecdysozoa</taxon>
        <taxon>Nematoda</taxon>
        <taxon>Chromadorea</taxon>
        <taxon>Rhabditida</taxon>
        <taxon>Rhabditina</taxon>
        <taxon>Rhabditomorpha</taxon>
        <taxon>Rhabditoidea</taxon>
        <taxon>Rhabditidae</taxon>
        <taxon>Peloderinae</taxon>
        <taxon>Caenorhabditis</taxon>
    </lineage>
</organism>
<dbReference type="Gene3D" id="3.40.50.300">
    <property type="entry name" value="P-loop containing nucleotide triphosphate hydrolases"/>
    <property type="match status" value="2"/>
</dbReference>
<feature type="transmembrane region" description="Helical" evidence="12">
    <location>
        <begin position="797"/>
        <end position="817"/>
    </location>
</feature>
<keyword evidence="6 12" id="KW-1133">Transmembrane helix</keyword>
<feature type="domain" description="PIF1/LRR1 pleckstrin homology" evidence="16">
    <location>
        <begin position="14"/>
        <end position="119"/>
    </location>
</feature>
<keyword evidence="11" id="KW-0233">DNA recombination</keyword>
<feature type="transmembrane region" description="Helical" evidence="12">
    <location>
        <begin position="850"/>
        <end position="871"/>
    </location>
</feature>
<keyword evidence="11" id="KW-0547">Nucleotide-binding</keyword>
<keyword evidence="11" id="KW-0347">Helicase</keyword>
<dbReference type="GO" id="GO:0032366">
    <property type="term" value="P:intracellular sterol transport"/>
    <property type="evidence" value="ECO:0007669"/>
    <property type="project" value="UniProtKB-UniRule"/>
</dbReference>
<dbReference type="GO" id="GO:0000723">
    <property type="term" value="P:telomere maintenance"/>
    <property type="evidence" value="ECO:0007669"/>
    <property type="project" value="InterPro"/>
</dbReference>
<dbReference type="SUPFAM" id="SSF52540">
    <property type="entry name" value="P-loop containing nucleoside triphosphate hydrolases"/>
    <property type="match status" value="2"/>
</dbReference>
<evidence type="ECO:0000256" key="7">
    <source>
        <dbReference type="ARBA" id="ARBA00023055"/>
    </source>
</evidence>
<evidence type="ECO:0000256" key="13">
    <source>
        <dbReference type="SAM" id="MobiDB-lite"/>
    </source>
</evidence>
<comment type="caution">
    <text evidence="17">The sequence shown here is derived from an EMBL/GenBank/DDBJ whole genome shotgun (WGS) entry which is preliminary data.</text>
</comment>
<evidence type="ECO:0000256" key="2">
    <source>
        <dbReference type="ARBA" id="ARBA00009187"/>
    </source>
</evidence>
<accession>A0A8S1HG80</accession>
<evidence type="ECO:0000256" key="5">
    <source>
        <dbReference type="ARBA" id="ARBA00022824"/>
    </source>
</evidence>
<dbReference type="GO" id="GO:0043139">
    <property type="term" value="F:5'-3' DNA helicase activity"/>
    <property type="evidence" value="ECO:0007669"/>
    <property type="project" value="UniProtKB-EC"/>
</dbReference>
<dbReference type="GO" id="GO:0016787">
    <property type="term" value="F:hydrolase activity"/>
    <property type="evidence" value="ECO:0007669"/>
    <property type="project" value="UniProtKB-KW"/>
</dbReference>
<dbReference type="InterPro" id="IPR049163">
    <property type="entry name" value="Pif1-like_2B_dom"/>
</dbReference>
<keyword evidence="11" id="KW-0378">Hydrolase</keyword>
<protein>
    <recommendedName>
        <fullName evidence="11 12">Multifunctional fusion protein</fullName>
    </recommendedName>
    <domain>
        <recommendedName>
            <fullName evidence="11">ATP-dependent DNA helicase</fullName>
            <ecNumber evidence="11">5.6.2.3</ecNumber>
        </recommendedName>
    </domain>
    <domain>
        <recommendedName>
            <fullName evidence="12">Protein ARV</fullName>
        </recommendedName>
    </domain>
</protein>
<dbReference type="InterPro" id="IPR007290">
    <property type="entry name" value="Arv1"/>
</dbReference>
<evidence type="ECO:0000259" key="16">
    <source>
        <dbReference type="Pfam" id="PF25344"/>
    </source>
</evidence>
<evidence type="ECO:0000313" key="18">
    <source>
        <dbReference type="Proteomes" id="UP000835052"/>
    </source>
</evidence>
<dbReference type="EC" id="5.6.2.3" evidence="11"/>
<dbReference type="CDD" id="cd18809">
    <property type="entry name" value="SF1_C_RecD"/>
    <property type="match status" value="1"/>
</dbReference>
<dbReference type="Proteomes" id="UP000835052">
    <property type="component" value="Unassembled WGS sequence"/>
</dbReference>
<dbReference type="CDD" id="cd18037">
    <property type="entry name" value="DEXSc_Pif1_like"/>
    <property type="match status" value="1"/>
</dbReference>
<evidence type="ECO:0000256" key="9">
    <source>
        <dbReference type="ARBA" id="ARBA00023136"/>
    </source>
</evidence>
<evidence type="ECO:0000256" key="4">
    <source>
        <dbReference type="ARBA" id="ARBA00022692"/>
    </source>
</evidence>
<keyword evidence="7 12" id="KW-0445">Lipid transport</keyword>
<keyword evidence="10" id="KW-0539">Nucleus</keyword>
<keyword evidence="18" id="KW-1185">Reference proteome</keyword>
<keyword evidence="11" id="KW-0234">DNA repair</keyword>
<gene>
    <name evidence="17" type="ORF">CAUJ_LOCUS11502</name>
</gene>
<evidence type="ECO:0000256" key="3">
    <source>
        <dbReference type="ARBA" id="ARBA00022448"/>
    </source>
</evidence>
<dbReference type="InterPro" id="IPR057437">
    <property type="entry name" value="PIF1/LRR1_PH"/>
</dbReference>
<comment type="cofactor">
    <cofactor evidence="11">
        <name>Mg(2+)</name>
        <dbReference type="ChEBI" id="CHEBI:18420"/>
    </cofactor>
</comment>
<keyword evidence="3 12" id="KW-0813">Transport</keyword>
<keyword evidence="4 12" id="KW-0812">Transmembrane</keyword>
<evidence type="ECO:0000256" key="6">
    <source>
        <dbReference type="ARBA" id="ARBA00022989"/>
    </source>
</evidence>
<comment type="subcellular location">
    <subcellularLocation>
        <location evidence="1 12">Endoplasmic reticulum membrane</location>
        <topology evidence="1 12">Multi-pass membrane protein</topology>
    </subcellularLocation>
</comment>
<name>A0A8S1HG80_9PELO</name>
<comment type="catalytic activity">
    <reaction evidence="11">
        <text>ATP + H2O = ADP + phosphate + H(+)</text>
        <dbReference type="Rhea" id="RHEA:13065"/>
        <dbReference type="ChEBI" id="CHEBI:15377"/>
        <dbReference type="ChEBI" id="CHEBI:15378"/>
        <dbReference type="ChEBI" id="CHEBI:30616"/>
        <dbReference type="ChEBI" id="CHEBI:43474"/>
        <dbReference type="ChEBI" id="CHEBI:456216"/>
        <dbReference type="EC" id="5.6.2.3"/>
    </reaction>
</comment>
<dbReference type="GO" id="GO:0005789">
    <property type="term" value="C:endoplasmic reticulum membrane"/>
    <property type="evidence" value="ECO:0007669"/>
    <property type="project" value="UniProtKB-SubCell"/>
</dbReference>
<comment type="similarity">
    <text evidence="11">Belongs to the helicase family.</text>
</comment>
<keyword evidence="9 12" id="KW-0472">Membrane</keyword>
<feature type="domain" description="DNA helicase Pif1-like DEAD-box helicase" evidence="14">
    <location>
        <begin position="229"/>
        <end position="426"/>
    </location>
</feature>
<evidence type="ECO:0000259" key="14">
    <source>
        <dbReference type="Pfam" id="PF05970"/>
    </source>
</evidence>
<dbReference type="Pfam" id="PF05970">
    <property type="entry name" value="PIF1"/>
    <property type="match status" value="1"/>
</dbReference>
<evidence type="ECO:0000256" key="1">
    <source>
        <dbReference type="ARBA" id="ARBA00004477"/>
    </source>
</evidence>